<feature type="domain" description="LysM" evidence="2">
    <location>
        <begin position="244"/>
        <end position="290"/>
    </location>
</feature>
<sequence>MGIIMNSKFFKTVLSFLVICLVTASSYAQKYKTHPVKRGESLESISKTYNVAIDDILIYNKEIKKGQKLSPNTILIVPMDKKMAAVTASLLEEKAVEQEKPIRFIEHKAKKRETLYSLSKEYNVTEDDIKRYNKQLYSEQLKKGTVLKIPVYKKVAASTTVINSTDGSNTIANTVVTYEDTPDKFINYKVKKRETLYGISKQFKVTQDQIKKYNKSLYSDDVKKGMTLKIPHYKKVEVKEFVLKPYVVKAKETRWSIANKFGITVDSLLLLNPELPKSSNYLAEGQQLQLPEKNVLYRDSIVKTGTSDVPAFITYTVPPKMTFYRLEKAYGISEDKIKEVNPLVKEKGLQEGMKIKIPTLKDQASTDSQAINSDNFIFYVVRQGQGEMSLVRDLGVSFSELTTFNPALKDGIKAGMSLKLPKTRSNNFNIKNSLILPKINLVDSINVAIKPKVMVLLPFRLDLIDVNNTSSAKKGIEKRTDTNISLSLYSGMQLALESLKQKGISIDVSTFDTQSTSSVDAVKKVLAEENVADYSAVIGPLDPASIQEVAKKTAGLQIPVISPNLAEQEIGFGNTFYSLPSDEVLRKKVLDYVSSIYTNQNIVIIADSKHKAESDAITARFPKAKKVGLIKDLTININKLKWLLVRNADNFIFVETSNIALSKHATSVINSLNTRDTKIRMFTTNINKAFDRDDVDNMLLSNLNFTYPAVNKEITDSEFNSLYRSKFGSNPNKYAARGYDIMYDVLLKLAYKNDLFEVSKIVGETEYIANKFNYTNKQNAGFVNTAAYIMQYNDMKVIEAEKVEPKK</sequence>
<dbReference type="Gene3D" id="3.40.50.2300">
    <property type="match status" value="2"/>
</dbReference>
<dbReference type="PANTHER" id="PTHR33734:SF22">
    <property type="entry name" value="MEMBRANE-BOUND LYTIC MUREIN TRANSGLYCOSYLASE D"/>
    <property type="match status" value="1"/>
</dbReference>
<dbReference type="SMART" id="SM00257">
    <property type="entry name" value="LysM"/>
    <property type="match status" value="6"/>
</dbReference>
<dbReference type="PROSITE" id="PS51782">
    <property type="entry name" value="LYSM"/>
    <property type="match status" value="5"/>
</dbReference>
<feature type="domain" description="LysM" evidence="2">
    <location>
        <begin position="105"/>
        <end position="149"/>
    </location>
</feature>
<dbReference type="EMBL" id="FPIY01000001">
    <property type="protein sequence ID" value="SFW29854.1"/>
    <property type="molecule type" value="Genomic_DNA"/>
</dbReference>
<feature type="domain" description="LysM" evidence="2">
    <location>
        <begin position="313"/>
        <end position="357"/>
    </location>
</feature>
<dbReference type="SUPFAM" id="SSF54106">
    <property type="entry name" value="LysM domain"/>
    <property type="match status" value="4"/>
</dbReference>
<dbReference type="SUPFAM" id="SSF53822">
    <property type="entry name" value="Periplasmic binding protein-like I"/>
    <property type="match status" value="1"/>
</dbReference>
<dbReference type="STRING" id="76595.SAMN05660313_01144"/>
<feature type="domain" description="LysM" evidence="2">
    <location>
        <begin position="32"/>
        <end position="77"/>
    </location>
</feature>
<dbReference type="CDD" id="cd00118">
    <property type="entry name" value="LysM"/>
    <property type="match status" value="4"/>
</dbReference>
<accession>A0A1K1N693</accession>
<feature type="signal peptide" evidence="1">
    <location>
        <begin position="1"/>
        <end position="28"/>
    </location>
</feature>
<evidence type="ECO:0000256" key="1">
    <source>
        <dbReference type="SAM" id="SignalP"/>
    </source>
</evidence>
<dbReference type="Proteomes" id="UP000183257">
    <property type="component" value="Unassembled WGS sequence"/>
</dbReference>
<proteinExistence type="predicted"/>
<dbReference type="InterPro" id="IPR028082">
    <property type="entry name" value="Peripla_BP_I"/>
</dbReference>
<organism evidence="3 4">
    <name type="scientific">Cellulophaga fucicola</name>
    <dbReference type="NCBI Taxonomy" id="76595"/>
    <lineage>
        <taxon>Bacteria</taxon>
        <taxon>Pseudomonadati</taxon>
        <taxon>Bacteroidota</taxon>
        <taxon>Flavobacteriia</taxon>
        <taxon>Flavobacteriales</taxon>
        <taxon>Flavobacteriaceae</taxon>
        <taxon>Cellulophaga</taxon>
    </lineage>
</organism>
<keyword evidence="1" id="KW-0732">Signal</keyword>
<dbReference type="Gene3D" id="3.10.350.10">
    <property type="entry name" value="LysM domain"/>
    <property type="match status" value="5"/>
</dbReference>
<dbReference type="InterPro" id="IPR036779">
    <property type="entry name" value="LysM_dom_sf"/>
</dbReference>
<feature type="domain" description="LysM" evidence="2">
    <location>
        <begin position="186"/>
        <end position="230"/>
    </location>
</feature>
<evidence type="ECO:0000313" key="3">
    <source>
        <dbReference type="EMBL" id="SFW29854.1"/>
    </source>
</evidence>
<evidence type="ECO:0000259" key="2">
    <source>
        <dbReference type="PROSITE" id="PS51782"/>
    </source>
</evidence>
<dbReference type="GO" id="GO:0008932">
    <property type="term" value="F:lytic endotransglycosylase activity"/>
    <property type="evidence" value="ECO:0007669"/>
    <property type="project" value="TreeGrafter"/>
</dbReference>
<dbReference type="AlphaFoldDB" id="A0A1K1N693"/>
<dbReference type="OrthoDB" id="2149800at2"/>
<reference evidence="4" key="1">
    <citation type="submission" date="2016-11" db="EMBL/GenBank/DDBJ databases">
        <authorList>
            <person name="Varghese N."/>
            <person name="Submissions S."/>
        </authorList>
    </citation>
    <scope>NUCLEOTIDE SEQUENCE [LARGE SCALE GENOMIC DNA]</scope>
    <source>
        <strain evidence="4">DSM 24786</strain>
    </source>
</reference>
<protein>
    <submittedName>
        <fullName evidence="3">ABC-type branched-chain amino acid transport system, substrate-binding protein</fullName>
    </submittedName>
</protein>
<evidence type="ECO:0000313" key="4">
    <source>
        <dbReference type="Proteomes" id="UP000183257"/>
    </source>
</evidence>
<dbReference type="InterPro" id="IPR018392">
    <property type="entry name" value="LysM"/>
</dbReference>
<gene>
    <name evidence="3" type="ORF">SAMN05660313_01144</name>
</gene>
<dbReference type="PANTHER" id="PTHR33734">
    <property type="entry name" value="LYSM DOMAIN-CONTAINING GPI-ANCHORED PROTEIN 2"/>
    <property type="match status" value="1"/>
</dbReference>
<keyword evidence="4" id="KW-1185">Reference proteome</keyword>
<dbReference type="Pfam" id="PF01476">
    <property type="entry name" value="LysM"/>
    <property type="match status" value="5"/>
</dbReference>
<feature type="chain" id="PRO_5012995639" evidence="1">
    <location>
        <begin position="29"/>
        <end position="807"/>
    </location>
</feature>
<name>A0A1K1N693_9FLAO</name>